<dbReference type="AlphaFoldDB" id="A0A2J6S6P8"/>
<evidence type="ECO:0000256" key="1">
    <source>
        <dbReference type="SAM" id="MobiDB-lite"/>
    </source>
</evidence>
<gene>
    <name evidence="2" type="ORF">L207DRAFT_213587</name>
</gene>
<name>A0A2J6S6P8_HYAVF</name>
<organism evidence="2 3">
    <name type="scientific">Hyaloscypha variabilis (strain UAMH 11265 / GT02V1 / F)</name>
    <name type="common">Meliniomyces variabilis</name>
    <dbReference type="NCBI Taxonomy" id="1149755"/>
    <lineage>
        <taxon>Eukaryota</taxon>
        <taxon>Fungi</taxon>
        <taxon>Dikarya</taxon>
        <taxon>Ascomycota</taxon>
        <taxon>Pezizomycotina</taxon>
        <taxon>Leotiomycetes</taxon>
        <taxon>Helotiales</taxon>
        <taxon>Hyaloscyphaceae</taxon>
        <taxon>Hyaloscypha</taxon>
        <taxon>Hyaloscypha variabilis</taxon>
    </lineage>
</organism>
<protein>
    <submittedName>
        <fullName evidence="2">Uncharacterized protein</fullName>
    </submittedName>
</protein>
<dbReference type="Proteomes" id="UP000235786">
    <property type="component" value="Unassembled WGS sequence"/>
</dbReference>
<reference evidence="2 3" key="1">
    <citation type="submission" date="2016-04" db="EMBL/GenBank/DDBJ databases">
        <title>A degradative enzymes factory behind the ericoid mycorrhizal symbiosis.</title>
        <authorList>
            <consortium name="DOE Joint Genome Institute"/>
            <person name="Martino E."/>
            <person name="Morin E."/>
            <person name="Grelet G."/>
            <person name="Kuo A."/>
            <person name="Kohler A."/>
            <person name="Daghino S."/>
            <person name="Barry K."/>
            <person name="Choi C."/>
            <person name="Cichocki N."/>
            <person name="Clum A."/>
            <person name="Copeland A."/>
            <person name="Hainaut M."/>
            <person name="Haridas S."/>
            <person name="Labutti K."/>
            <person name="Lindquist E."/>
            <person name="Lipzen A."/>
            <person name="Khouja H.-R."/>
            <person name="Murat C."/>
            <person name="Ohm R."/>
            <person name="Olson A."/>
            <person name="Spatafora J."/>
            <person name="Veneault-Fourrey C."/>
            <person name="Henrissat B."/>
            <person name="Grigoriev I."/>
            <person name="Martin F."/>
            <person name="Perotto S."/>
        </authorList>
    </citation>
    <scope>NUCLEOTIDE SEQUENCE [LARGE SCALE GENOMIC DNA]</scope>
    <source>
        <strain evidence="2 3">F</strain>
    </source>
</reference>
<proteinExistence type="predicted"/>
<sequence length="113" mass="12978">MFSWKNELGIASSKSSSPIRYSRDSPEQCSRTKRFHVEPLSSSRPYISLQLVFSRFCFFCSSSTFVLPLHLEDLAFQNRRTPLLTHSLPPSLVLSFHLSHSLFSFVQIYTSLS</sequence>
<evidence type="ECO:0000313" key="2">
    <source>
        <dbReference type="EMBL" id="PMD46441.1"/>
    </source>
</evidence>
<keyword evidence="3" id="KW-1185">Reference proteome</keyword>
<feature type="region of interest" description="Disordered" evidence="1">
    <location>
        <begin position="1"/>
        <end position="26"/>
    </location>
</feature>
<accession>A0A2J6S6P8</accession>
<dbReference type="EMBL" id="KZ613939">
    <property type="protein sequence ID" value="PMD46441.1"/>
    <property type="molecule type" value="Genomic_DNA"/>
</dbReference>
<evidence type="ECO:0000313" key="3">
    <source>
        <dbReference type="Proteomes" id="UP000235786"/>
    </source>
</evidence>